<feature type="region of interest" description="Disordered" evidence="1">
    <location>
        <begin position="619"/>
        <end position="647"/>
    </location>
</feature>
<reference evidence="2" key="1">
    <citation type="journal article" date="2021" name="G3 (Bethesda)">
        <title>Genome and transcriptome analysis of the beet armyworm Spodoptera exigua reveals targets for pest control. .</title>
        <authorList>
            <person name="Simon S."/>
            <person name="Breeschoten T."/>
            <person name="Jansen H.J."/>
            <person name="Dirks R.P."/>
            <person name="Schranz M.E."/>
            <person name="Ros V.I.D."/>
        </authorList>
    </citation>
    <scope>NUCLEOTIDE SEQUENCE</scope>
    <source>
        <strain evidence="2">TB_SE_WUR_2020</strain>
    </source>
</reference>
<evidence type="ECO:0000313" key="3">
    <source>
        <dbReference type="Proteomes" id="UP000814243"/>
    </source>
</evidence>
<feature type="compositionally biased region" description="Low complexity" evidence="1">
    <location>
        <begin position="525"/>
        <end position="543"/>
    </location>
</feature>
<feature type="compositionally biased region" description="Low complexity" evidence="1">
    <location>
        <begin position="809"/>
        <end position="848"/>
    </location>
</feature>
<feature type="region of interest" description="Disordered" evidence="1">
    <location>
        <begin position="782"/>
        <end position="870"/>
    </location>
</feature>
<feature type="compositionally biased region" description="Polar residues" evidence="1">
    <location>
        <begin position="66"/>
        <end position="75"/>
    </location>
</feature>
<feature type="compositionally biased region" description="Polar residues" evidence="1">
    <location>
        <begin position="704"/>
        <end position="734"/>
    </location>
</feature>
<proteinExistence type="predicted"/>
<gene>
    <name evidence="2" type="ORF">HF086_014487</name>
</gene>
<feature type="compositionally biased region" description="Polar residues" evidence="1">
    <location>
        <begin position="500"/>
        <end position="523"/>
    </location>
</feature>
<feature type="region of interest" description="Disordered" evidence="1">
    <location>
        <begin position="278"/>
        <end position="332"/>
    </location>
</feature>
<feature type="compositionally biased region" description="Polar residues" evidence="1">
    <location>
        <begin position="620"/>
        <end position="641"/>
    </location>
</feature>
<feature type="compositionally biased region" description="Basic and acidic residues" evidence="1">
    <location>
        <begin position="56"/>
        <end position="65"/>
    </location>
</feature>
<feature type="compositionally biased region" description="Basic and acidic residues" evidence="1">
    <location>
        <begin position="307"/>
        <end position="320"/>
    </location>
</feature>
<feature type="compositionally biased region" description="Polar residues" evidence="1">
    <location>
        <begin position="420"/>
        <end position="453"/>
    </location>
</feature>
<feature type="region of interest" description="Disordered" evidence="1">
    <location>
        <begin position="344"/>
        <end position="364"/>
    </location>
</feature>
<feature type="compositionally biased region" description="Low complexity" evidence="1">
    <location>
        <begin position="735"/>
        <end position="751"/>
    </location>
</feature>
<feature type="compositionally biased region" description="Polar residues" evidence="1">
    <location>
        <begin position="752"/>
        <end position="770"/>
    </location>
</feature>
<feature type="compositionally biased region" description="Polar residues" evidence="1">
    <location>
        <begin position="323"/>
        <end position="332"/>
    </location>
</feature>
<feature type="compositionally biased region" description="Polar residues" evidence="1">
    <location>
        <begin position="1"/>
        <end position="18"/>
    </location>
</feature>
<feature type="region of interest" description="Disordered" evidence="1">
    <location>
        <begin position="379"/>
        <end position="469"/>
    </location>
</feature>
<feature type="region of interest" description="Disordered" evidence="1">
    <location>
        <begin position="500"/>
        <end position="543"/>
    </location>
</feature>
<feature type="compositionally biased region" description="Polar residues" evidence="1">
    <location>
        <begin position="861"/>
        <end position="870"/>
    </location>
</feature>
<evidence type="ECO:0000313" key="2">
    <source>
        <dbReference type="EMBL" id="KAH9639729.1"/>
    </source>
</evidence>
<comment type="caution">
    <text evidence="2">The sequence shown here is derived from an EMBL/GenBank/DDBJ whole genome shotgun (WGS) entry which is preliminary data.</text>
</comment>
<feature type="region of interest" description="Disordered" evidence="1">
    <location>
        <begin position="704"/>
        <end position="770"/>
    </location>
</feature>
<feature type="compositionally biased region" description="Basic and acidic residues" evidence="1">
    <location>
        <begin position="379"/>
        <end position="397"/>
    </location>
</feature>
<protein>
    <submittedName>
        <fullName evidence="2">Uncharacterized protein</fullName>
    </submittedName>
</protein>
<dbReference type="EMBL" id="JACEFF010000311">
    <property type="protein sequence ID" value="KAH9639729.1"/>
    <property type="molecule type" value="Genomic_DNA"/>
</dbReference>
<name>A0A922MNR4_SPOEX</name>
<evidence type="ECO:0000256" key="1">
    <source>
        <dbReference type="SAM" id="MobiDB-lite"/>
    </source>
</evidence>
<feature type="region of interest" description="Disordered" evidence="1">
    <location>
        <begin position="1"/>
        <end position="75"/>
    </location>
</feature>
<organism evidence="2 3">
    <name type="scientific">Spodoptera exigua</name>
    <name type="common">Beet armyworm</name>
    <name type="synonym">Noctua fulgens</name>
    <dbReference type="NCBI Taxonomy" id="7107"/>
    <lineage>
        <taxon>Eukaryota</taxon>
        <taxon>Metazoa</taxon>
        <taxon>Ecdysozoa</taxon>
        <taxon>Arthropoda</taxon>
        <taxon>Hexapoda</taxon>
        <taxon>Insecta</taxon>
        <taxon>Pterygota</taxon>
        <taxon>Neoptera</taxon>
        <taxon>Endopterygota</taxon>
        <taxon>Lepidoptera</taxon>
        <taxon>Glossata</taxon>
        <taxon>Ditrysia</taxon>
        <taxon>Noctuoidea</taxon>
        <taxon>Noctuidae</taxon>
        <taxon>Amphipyrinae</taxon>
        <taxon>Spodoptera</taxon>
    </lineage>
</organism>
<accession>A0A922MNR4</accession>
<dbReference type="Proteomes" id="UP000814243">
    <property type="component" value="Unassembled WGS sequence"/>
</dbReference>
<feature type="compositionally biased region" description="Basic and acidic residues" evidence="1">
    <location>
        <begin position="352"/>
        <end position="364"/>
    </location>
</feature>
<feature type="compositionally biased region" description="Basic residues" evidence="1">
    <location>
        <begin position="30"/>
        <end position="40"/>
    </location>
</feature>
<sequence length="870" mass="91411">MRKTSQDGGDSTSITSGIENEIKKPGAIAKTKRNSIKRKVQNFSHESDDAVIEPLLQKDKEKPETTRSSAKFNLLSKTKTDDLSEKGTDKDKLITDDKLQKSGISNASNITDRISPNAKENNIPKITNSNAPLHNHMNTNVFGSPDGLKGFVAPKSQILVEIDGCKQVGYNPSPLIFTTAKIHTDGKTKHMEPVQVTPVPILSTIEVSVLKSGSNASESSGQVSSNISTVYAIPHSSKSIIDPTYKAVNNAPTTQNKAIIDNKISNITSTELDKTSKALPSSTEIKPIQPKISPTGIPVTMAGNKSFNKDNKSEKDEKYIKPPTTQAGSDAKVTLSSIITTKPVTTNNSMKDSGKFDKTKEPEPKIELIKTAKLDSIDSKTNKERDDIKSSKDKIKEPLNTSISSRQLQRQSIVDKEDTISNIKSTNDLKTTNKSVDSQNNKSADSQKPFNIETSDKTKLPKPSANNIPVTNVALNTNTTSNAAPTLSTNVYKNFSSNKSSIPTATTSSVVKSPIPTTKTLSEGKSPATVTTPSSASKTSTVSLTTNKTMASTTSASNATASTISKNMTIPVTTTPPVKKTVSNTTVPVANKTSVPASMTVASSKVTVPTTTKTIDNKSVVKTTPATNAPSNKTSTTTSGANKGHSPIVTTSTVKVTSGPHTTSTIENKATSNSILTAKPNISNASLVKPSATTASVSKALNTEKSSGAATSGNIKPEVTNASSNAKSQVSNIQSKPTNSITTTKSSKISSEVTPATTSQKVDSAKSQNTITTAKSVASKTIPQNTAEKLTDYAPKSSTSNEKNEKPSSVKSTVTSSSVTTSGVSNVTASAAATSTTLASSGSSSKTTEGNKQNDSKSKELSNGSKSLKA</sequence>
<feature type="compositionally biased region" description="Low complexity" evidence="1">
    <location>
        <begin position="402"/>
        <end position="412"/>
    </location>
</feature>
<dbReference type="AlphaFoldDB" id="A0A922MNR4"/>